<feature type="compositionally biased region" description="Basic and acidic residues" evidence="4">
    <location>
        <begin position="445"/>
        <end position="468"/>
    </location>
</feature>
<dbReference type="PANTHER" id="PTHR30404">
    <property type="entry name" value="N-ACETYLMURAMOYL-L-ALANINE AMIDASE"/>
    <property type="match status" value="1"/>
</dbReference>
<keyword evidence="1" id="KW-0677">Repeat</keyword>
<sequence length="669" mass="75236">MKNKNKIIAFIFAFAIMLGLFPNIKVQAITNDVDIISESEVTVKQAKKWAKSRGATETFIDLANLYFKYSEDCGDVNPSIAYVQAAKETNFGKFTGVLDESFYNPCGLKTAKSGSDYDKNAHKIFDSWDDGVQAHMDHLALYAGANGYPKSNTYDPRHFITIKGKATTVKGLNEKWCPSTTYGDELYSLYDSLLVYSGIKEVEKSNKINNGINSNVDKNKDNNQNTSNQNDKIKVTIPNSSNASDVIKQSENNTPNITSTNGWKVKDGDWYYYKSDNTKATGWIKPDSNWYYLKDDGKMATGWLNDNGTWYYLKYSGNMAKGWMQLDNSWYFLQGDGSMVKGFKRIDGKCYFFNDSGKMKTEWAMINNAWHYFNNDGSMASGLINDGGKYYLNNNGTMATGWINIGSDSYYFDPVCGKMVTNMTVDGQKVGPDGKKMILDNNSNTEKDKDKNDKDSKNDRDKKDNDEKIIVVDAGHDYGKDYGSQNTINGTTYKETVLNIEVASKLRDELEDIGFDVIMTRESDERPSYEDLNASLSHRVDLANKKKADFFISIHHNSAVETAKGVETYYSVSPKDDKYGGGIDQNRLEISRKLAKAINTSIVNEFDTKDRGAKSDSERSLFVLRNTNMPAVLVECGFITNEEEAERCADSRSQRKIAEAIAKAIKDNF</sequence>
<feature type="repeat" description="Cell wall-binding" evidence="3">
    <location>
        <begin position="280"/>
        <end position="299"/>
    </location>
</feature>
<dbReference type="SMART" id="SM00646">
    <property type="entry name" value="Ami_3"/>
    <property type="match status" value="1"/>
</dbReference>
<dbReference type="EC" id="3.5.1.28" evidence="6"/>
<evidence type="ECO:0000313" key="6">
    <source>
        <dbReference type="EMBL" id="MBW6410326.1"/>
    </source>
</evidence>
<accession>A0ABS7ARM9</accession>
<feature type="region of interest" description="Disordered" evidence="4">
    <location>
        <begin position="209"/>
        <end position="260"/>
    </location>
</feature>
<feature type="repeat" description="Cell wall-binding" evidence="3">
    <location>
        <begin position="360"/>
        <end position="379"/>
    </location>
</feature>
<organism evidence="6 7">
    <name type="scientific">Clostridium weizhouense</name>
    <dbReference type="NCBI Taxonomy" id="2859781"/>
    <lineage>
        <taxon>Bacteria</taxon>
        <taxon>Bacillati</taxon>
        <taxon>Bacillota</taxon>
        <taxon>Clostridia</taxon>
        <taxon>Eubacteriales</taxon>
        <taxon>Clostridiaceae</taxon>
        <taxon>Clostridium</taxon>
    </lineage>
</organism>
<evidence type="ECO:0000313" key="7">
    <source>
        <dbReference type="Proteomes" id="UP001519921"/>
    </source>
</evidence>
<evidence type="ECO:0000256" key="1">
    <source>
        <dbReference type="ARBA" id="ARBA00022737"/>
    </source>
</evidence>
<name>A0ABS7ARM9_9CLOT</name>
<dbReference type="Gene3D" id="2.10.270.10">
    <property type="entry name" value="Cholin Binding"/>
    <property type="match status" value="2"/>
</dbReference>
<dbReference type="PROSITE" id="PS51170">
    <property type="entry name" value="CW"/>
    <property type="match status" value="3"/>
</dbReference>
<feature type="domain" description="MurNAc-LAA" evidence="5">
    <location>
        <begin position="540"/>
        <end position="666"/>
    </location>
</feature>
<feature type="repeat" description="Cell wall-binding" evidence="3">
    <location>
        <begin position="300"/>
        <end position="319"/>
    </location>
</feature>
<dbReference type="InterPro" id="IPR050695">
    <property type="entry name" value="N-acetylmuramoyl_amidase_3"/>
</dbReference>
<dbReference type="SUPFAM" id="SSF53187">
    <property type="entry name" value="Zn-dependent exopeptidases"/>
    <property type="match status" value="1"/>
</dbReference>
<dbReference type="RefSeq" id="WP_219779545.1">
    <property type="nucleotide sequence ID" value="NZ_JAHXPT010000006.1"/>
</dbReference>
<evidence type="ECO:0000256" key="2">
    <source>
        <dbReference type="ARBA" id="ARBA00022801"/>
    </source>
</evidence>
<dbReference type="Gene3D" id="3.40.630.40">
    <property type="entry name" value="Zn-dependent exopeptidases"/>
    <property type="match status" value="1"/>
</dbReference>
<dbReference type="Pfam" id="PF01832">
    <property type="entry name" value="Glucosaminidase"/>
    <property type="match status" value="1"/>
</dbReference>
<dbReference type="EMBL" id="JAHXPT010000006">
    <property type="protein sequence ID" value="MBW6410326.1"/>
    <property type="molecule type" value="Genomic_DNA"/>
</dbReference>
<dbReference type="Pfam" id="PF01520">
    <property type="entry name" value="Amidase_3"/>
    <property type="match status" value="1"/>
</dbReference>
<protein>
    <submittedName>
        <fullName evidence="6">N-acetylmuramoyl-L-alanine amidase</fullName>
        <ecNumber evidence="6">3.5.1.28</ecNumber>
    </submittedName>
</protein>
<evidence type="ECO:0000256" key="4">
    <source>
        <dbReference type="SAM" id="MobiDB-lite"/>
    </source>
</evidence>
<dbReference type="InterPro" id="IPR002508">
    <property type="entry name" value="MurNAc-LAA_cat"/>
</dbReference>
<dbReference type="SUPFAM" id="SSF69360">
    <property type="entry name" value="Cell wall binding repeat"/>
    <property type="match status" value="1"/>
</dbReference>
<gene>
    <name evidence="6" type="ORF">KYD98_09485</name>
</gene>
<comment type="caution">
    <text evidence="6">The sequence shown here is derived from an EMBL/GenBank/DDBJ whole genome shotgun (WGS) entry which is preliminary data.</text>
</comment>
<keyword evidence="7" id="KW-1185">Reference proteome</keyword>
<dbReference type="GO" id="GO:0008745">
    <property type="term" value="F:N-acetylmuramoyl-L-alanine amidase activity"/>
    <property type="evidence" value="ECO:0007669"/>
    <property type="project" value="UniProtKB-EC"/>
</dbReference>
<dbReference type="PANTHER" id="PTHR30404:SF0">
    <property type="entry name" value="N-ACETYLMURAMOYL-L-ALANINE AMIDASE AMIC"/>
    <property type="match status" value="1"/>
</dbReference>
<evidence type="ECO:0000259" key="5">
    <source>
        <dbReference type="SMART" id="SM00646"/>
    </source>
</evidence>
<evidence type="ECO:0000256" key="3">
    <source>
        <dbReference type="PROSITE-ProRule" id="PRU00591"/>
    </source>
</evidence>
<dbReference type="Proteomes" id="UP001519921">
    <property type="component" value="Unassembled WGS sequence"/>
</dbReference>
<feature type="region of interest" description="Disordered" evidence="4">
    <location>
        <begin position="431"/>
        <end position="468"/>
    </location>
</feature>
<dbReference type="InterPro" id="IPR018337">
    <property type="entry name" value="Cell_wall/Cho-bd_repeat"/>
</dbReference>
<dbReference type="Pfam" id="PF01473">
    <property type="entry name" value="Choline_bind_1"/>
    <property type="match status" value="1"/>
</dbReference>
<dbReference type="Pfam" id="PF19127">
    <property type="entry name" value="Choline_bind_3"/>
    <property type="match status" value="3"/>
</dbReference>
<dbReference type="CDD" id="cd02696">
    <property type="entry name" value="MurNAc-LAA"/>
    <property type="match status" value="1"/>
</dbReference>
<keyword evidence="2 6" id="KW-0378">Hydrolase</keyword>
<feature type="compositionally biased region" description="Polar residues" evidence="4">
    <location>
        <begin position="237"/>
        <end position="260"/>
    </location>
</feature>
<reference evidence="6 7" key="1">
    <citation type="submission" date="2021-07" db="EMBL/GenBank/DDBJ databases">
        <title>Clostridium weizhouense sp. nov., an anaerobic bacterium isolated from activated sludge of Petroleum wastewater.</title>
        <authorList>
            <person name="Li Q."/>
        </authorList>
    </citation>
    <scope>NUCLEOTIDE SEQUENCE [LARGE SCALE GENOMIC DNA]</scope>
    <source>
        <strain evidence="6 7">YB-6</strain>
    </source>
</reference>
<dbReference type="InterPro" id="IPR002901">
    <property type="entry name" value="MGlyc_endo_b_GlcNAc-like_dom"/>
</dbReference>
<proteinExistence type="predicted"/>